<evidence type="ECO:0000313" key="2">
    <source>
        <dbReference type="Proteomes" id="UP000827092"/>
    </source>
</evidence>
<organism evidence="1 2">
    <name type="scientific">Oedothorax gibbosus</name>
    <dbReference type="NCBI Taxonomy" id="931172"/>
    <lineage>
        <taxon>Eukaryota</taxon>
        <taxon>Metazoa</taxon>
        <taxon>Ecdysozoa</taxon>
        <taxon>Arthropoda</taxon>
        <taxon>Chelicerata</taxon>
        <taxon>Arachnida</taxon>
        <taxon>Araneae</taxon>
        <taxon>Araneomorphae</taxon>
        <taxon>Entelegynae</taxon>
        <taxon>Araneoidea</taxon>
        <taxon>Linyphiidae</taxon>
        <taxon>Erigoninae</taxon>
        <taxon>Oedothorax</taxon>
    </lineage>
</organism>
<name>A0AAV6V292_9ARAC</name>
<dbReference type="EMBL" id="JAFNEN010000198">
    <property type="protein sequence ID" value="KAG8189969.1"/>
    <property type="molecule type" value="Genomic_DNA"/>
</dbReference>
<evidence type="ECO:0000313" key="1">
    <source>
        <dbReference type="EMBL" id="KAG8189969.1"/>
    </source>
</evidence>
<reference evidence="1 2" key="1">
    <citation type="journal article" date="2022" name="Nat. Ecol. Evol.">
        <title>A masculinizing supergene underlies an exaggerated male reproductive morph in a spider.</title>
        <authorList>
            <person name="Hendrickx F."/>
            <person name="De Corte Z."/>
            <person name="Sonet G."/>
            <person name="Van Belleghem S.M."/>
            <person name="Kostlbacher S."/>
            <person name="Vangestel C."/>
        </authorList>
    </citation>
    <scope>NUCLEOTIDE SEQUENCE [LARGE SCALE GENOMIC DNA]</scope>
    <source>
        <strain evidence="1">W744_W776</strain>
    </source>
</reference>
<dbReference type="GO" id="GO:0047631">
    <property type="term" value="F:ADP-ribose diphosphatase activity"/>
    <property type="evidence" value="ECO:0007669"/>
    <property type="project" value="InterPro"/>
</dbReference>
<comment type="caution">
    <text evidence="1">The sequence shown here is derived from an EMBL/GenBank/DDBJ whole genome shotgun (WGS) entry which is preliminary data.</text>
</comment>
<accession>A0AAV6V292</accession>
<keyword evidence="2" id="KW-1185">Reference proteome</keyword>
<dbReference type="AlphaFoldDB" id="A0AAV6V292"/>
<dbReference type="SUPFAM" id="SSF55811">
    <property type="entry name" value="Nudix"/>
    <property type="match status" value="1"/>
</dbReference>
<evidence type="ECO:0008006" key="3">
    <source>
        <dbReference type="Google" id="ProtNLM"/>
    </source>
</evidence>
<dbReference type="Pfam" id="PF25969">
    <property type="entry name" value="NUDT9_N"/>
    <property type="match status" value="1"/>
</dbReference>
<dbReference type="PANTHER" id="PTHR13030:SF8">
    <property type="entry name" value="ADP-RIBOSE PYROPHOSPHATASE, MITOCHONDRIAL"/>
    <property type="match status" value="1"/>
</dbReference>
<dbReference type="PANTHER" id="PTHR13030">
    <property type="entry name" value="NUDIX HYDROLASE"/>
    <property type="match status" value="1"/>
</dbReference>
<gene>
    <name evidence="1" type="ORF">JTE90_001429</name>
</gene>
<sequence>MALNAICRVSSCYPVTRLVVPSEKVSWMMAWNDYSPPDYSAPYLTSAEWADPDITDPKFNPKWNSDDGGIDRGDWVDGGLIMQAMPLLQDGNQ</sequence>
<dbReference type="InterPro" id="IPR039989">
    <property type="entry name" value="NUDT9"/>
</dbReference>
<dbReference type="InterPro" id="IPR015797">
    <property type="entry name" value="NUDIX_hydrolase-like_dom_sf"/>
</dbReference>
<protein>
    <recommendedName>
        <fullName evidence="3">GH16 domain-containing protein</fullName>
    </recommendedName>
</protein>
<proteinExistence type="predicted"/>
<dbReference type="Proteomes" id="UP000827092">
    <property type="component" value="Unassembled WGS sequence"/>
</dbReference>